<keyword evidence="2" id="KW-1185">Reference proteome</keyword>
<proteinExistence type="predicted"/>
<protein>
    <submittedName>
        <fullName evidence="1">Uncharacterized protein</fullName>
    </submittedName>
</protein>
<evidence type="ECO:0000313" key="2">
    <source>
        <dbReference type="Proteomes" id="UP000002222"/>
    </source>
</evidence>
<dbReference type="RefSeq" id="WP_012857777.1">
    <property type="nucleotide sequence ID" value="NC_013512.1"/>
</dbReference>
<dbReference type="HOGENOM" id="CLU_215180_0_0_7"/>
<organism evidence="1 2">
    <name type="scientific">Sulfurospirillum deleyianum (strain ATCC 51133 / DSM 6946 / 5175)</name>
    <dbReference type="NCBI Taxonomy" id="525898"/>
    <lineage>
        <taxon>Bacteria</taxon>
        <taxon>Pseudomonadati</taxon>
        <taxon>Campylobacterota</taxon>
        <taxon>Epsilonproteobacteria</taxon>
        <taxon>Campylobacterales</taxon>
        <taxon>Sulfurospirillaceae</taxon>
        <taxon>Sulfurospirillum</taxon>
    </lineage>
</organism>
<dbReference type="EMBL" id="CP001816">
    <property type="protein sequence ID" value="ACZ13032.1"/>
    <property type="molecule type" value="Genomic_DNA"/>
</dbReference>
<gene>
    <name evidence="1" type="ordered locus">Sdel_2018</name>
</gene>
<reference evidence="1 2" key="2">
    <citation type="journal article" date="2010" name="Stand. Genomic Sci.">
        <title>Complete genome sequence of Sulfurospirillum deleyianum type strain (5175).</title>
        <authorList>
            <person name="Sikorski J."/>
            <person name="Lapidus A."/>
            <person name="Copeland A."/>
            <person name="Glavina Del Rio T."/>
            <person name="Nolan M."/>
            <person name="Lucas S."/>
            <person name="Chen F."/>
            <person name="Tice H."/>
            <person name="Cheng J.F."/>
            <person name="Saunders E."/>
            <person name="Bruce D."/>
            <person name="Goodwin L."/>
            <person name="Pitluck S."/>
            <person name="Ovchinnikova G."/>
            <person name="Pati A."/>
            <person name="Ivanova N."/>
            <person name="Mavromatis K."/>
            <person name="Chen A."/>
            <person name="Palaniappan K."/>
            <person name="Chain P."/>
            <person name="Land M."/>
            <person name="Hauser L."/>
            <person name="Chang Y.J."/>
            <person name="Jeffries C.D."/>
            <person name="Brettin T."/>
            <person name="Detter J.C."/>
            <person name="Han C."/>
            <person name="Rohde M."/>
            <person name="Lang E."/>
            <person name="Spring S."/>
            <person name="Goker M."/>
            <person name="Bristow J."/>
            <person name="Eisen J.A."/>
            <person name="Markowitz V."/>
            <person name="Hugenholtz P."/>
            <person name="Kyrpides N.C."/>
            <person name="Klenk H.P."/>
        </authorList>
    </citation>
    <scope>NUCLEOTIDE SEQUENCE [LARGE SCALE GENOMIC DNA]</scope>
    <source>
        <strain evidence="2">ATCC 51133 / DSM 6946 / 5175</strain>
    </source>
</reference>
<dbReference type="Proteomes" id="UP000002222">
    <property type="component" value="Chromosome"/>
</dbReference>
<dbReference type="AlphaFoldDB" id="D1B4L2"/>
<name>D1B4L2_SULD5</name>
<reference evidence="2" key="1">
    <citation type="submission" date="2009-11" db="EMBL/GenBank/DDBJ databases">
        <title>The complete genome of Sulfurospirillum deleyianum DSM 6946.</title>
        <authorList>
            <consortium name="US DOE Joint Genome Institute (JGI-PGF)"/>
            <person name="Lucas S."/>
            <person name="Copeland A."/>
            <person name="Lapidus A."/>
            <person name="Glavina del Rio T."/>
            <person name="Dalin E."/>
            <person name="Tice H."/>
            <person name="Bruce D."/>
            <person name="Goodwin L."/>
            <person name="Pitluck S."/>
            <person name="Kyrpides N."/>
            <person name="Mavromatis K."/>
            <person name="Ivanova N."/>
            <person name="Ovchinnikova G."/>
            <person name="Munk A.C."/>
            <person name="Lu M."/>
            <person name="Brettin T."/>
            <person name="Detter J.C."/>
            <person name="Han C."/>
            <person name="Tapia R."/>
            <person name="Larimer F."/>
            <person name="Land M."/>
            <person name="Hauser L."/>
            <person name="Markowitz V."/>
            <person name="Cheng J.F."/>
            <person name="Hugenholtz P."/>
            <person name="Woyke T."/>
            <person name="Wu D."/>
            <person name="Aumann P."/>
            <person name="Schneider S."/>
            <person name="Lang E."/>
            <person name="Spring S."/>
            <person name="Klenk H.P."/>
            <person name="Eisen J.A."/>
        </authorList>
    </citation>
    <scope>NUCLEOTIDE SEQUENCE [LARGE SCALE GENOMIC DNA]</scope>
    <source>
        <strain evidence="2">ATCC 51133 / DSM 6946 / 5175</strain>
    </source>
</reference>
<sequence length="48" mass="5480">MKKREISKESIRKVVAISQKIEGYRPAPKPLQEKAKALMAKYHVKISA</sequence>
<accession>D1B4L2</accession>
<dbReference type="STRING" id="525898.Sdel_2018"/>
<evidence type="ECO:0000313" key="1">
    <source>
        <dbReference type="EMBL" id="ACZ13032.1"/>
    </source>
</evidence>
<dbReference type="KEGG" id="sdl:Sdel_2018"/>